<reference evidence="1" key="1">
    <citation type="submission" date="2021-12" db="EMBL/GenBank/DDBJ databases">
        <title>Convergent genome expansion in fungi linked to evolution of root-endophyte symbiosis.</title>
        <authorList>
            <consortium name="DOE Joint Genome Institute"/>
            <person name="Ke Y.-H."/>
            <person name="Bonito G."/>
            <person name="Liao H.-L."/>
            <person name="Looney B."/>
            <person name="Rojas-Flechas A."/>
            <person name="Nash J."/>
            <person name="Hameed K."/>
            <person name="Schadt C."/>
            <person name="Martin F."/>
            <person name="Crous P.W."/>
            <person name="Miettinen O."/>
            <person name="Magnuson J.K."/>
            <person name="Labbe J."/>
            <person name="Jacobson D."/>
            <person name="Doktycz M.J."/>
            <person name="Veneault-Fourrey C."/>
            <person name="Kuo A."/>
            <person name="Mondo S."/>
            <person name="Calhoun S."/>
            <person name="Riley R."/>
            <person name="Ohm R."/>
            <person name="LaButti K."/>
            <person name="Andreopoulos B."/>
            <person name="Pangilinan J."/>
            <person name="Nolan M."/>
            <person name="Tritt A."/>
            <person name="Clum A."/>
            <person name="Lipzen A."/>
            <person name="Daum C."/>
            <person name="Barry K."/>
            <person name="Grigoriev I.V."/>
            <person name="Vilgalys R."/>
        </authorList>
    </citation>
    <scope>NUCLEOTIDE SEQUENCE</scope>
    <source>
        <strain evidence="1">PMI_201</strain>
    </source>
</reference>
<gene>
    <name evidence="1" type="ORF">BGW36DRAFT_390662</name>
</gene>
<dbReference type="AlphaFoldDB" id="A0AAD4KDL5"/>
<name>A0AAD4KDL5_9EURO</name>
<protein>
    <submittedName>
        <fullName evidence="1">Uncharacterized protein</fullName>
    </submittedName>
</protein>
<comment type="caution">
    <text evidence="1">The sequence shown here is derived from an EMBL/GenBank/DDBJ whole genome shotgun (WGS) entry which is preliminary data.</text>
</comment>
<dbReference type="Proteomes" id="UP001201262">
    <property type="component" value="Unassembled WGS sequence"/>
</dbReference>
<evidence type="ECO:0000313" key="2">
    <source>
        <dbReference type="Proteomes" id="UP001201262"/>
    </source>
</evidence>
<dbReference type="GeneID" id="70247794"/>
<keyword evidence="2" id="KW-1185">Reference proteome</keyword>
<evidence type="ECO:0000313" key="1">
    <source>
        <dbReference type="EMBL" id="KAH8689299.1"/>
    </source>
</evidence>
<organism evidence="1 2">
    <name type="scientific">Talaromyces proteolyticus</name>
    <dbReference type="NCBI Taxonomy" id="1131652"/>
    <lineage>
        <taxon>Eukaryota</taxon>
        <taxon>Fungi</taxon>
        <taxon>Dikarya</taxon>
        <taxon>Ascomycota</taxon>
        <taxon>Pezizomycotina</taxon>
        <taxon>Eurotiomycetes</taxon>
        <taxon>Eurotiomycetidae</taxon>
        <taxon>Eurotiales</taxon>
        <taxon>Trichocomaceae</taxon>
        <taxon>Talaromyces</taxon>
        <taxon>Talaromyces sect. Bacilispori</taxon>
    </lineage>
</organism>
<dbReference type="RefSeq" id="XP_046065653.1">
    <property type="nucleotide sequence ID" value="XM_046217507.1"/>
</dbReference>
<accession>A0AAD4KDL5</accession>
<proteinExistence type="predicted"/>
<sequence length="265" mass="30050">MALTPEDYVEEARSLYDFGYPPTECPPYMMIYHSLQKLCKKQNFIIEGSMDQTALSHAFQVFPQMRELTLHFCTVLECNEWLESYIKPDMTMTEKSYEHHVQVMSNALALARLRGGLVDTIHLSGLQLRPHHVKLSDLMAMSGALQELLSGMRKLRVTQSQSALDLLSQCALDVCQIDLCSLLVNYETLRNLLVINKSSLVSIGFHNVQLSEMPERIPPQLTANLLLKILSQPKNAPTLETICHCVPYGNRNQRLLLEETARSTS</sequence>
<dbReference type="EMBL" id="JAJTJA010000015">
    <property type="protein sequence ID" value="KAH8689299.1"/>
    <property type="molecule type" value="Genomic_DNA"/>
</dbReference>